<feature type="region of interest" description="Disordered" evidence="1">
    <location>
        <begin position="1"/>
        <end position="21"/>
    </location>
</feature>
<comment type="caution">
    <text evidence="2">The sequence shown here is derived from an EMBL/GenBank/DDBJ whole genome shotgun (WGS) entry which is preliminary data.</text>
</comment>
<sequence length="50" mass="5541">MHQLMASQKQTPCTNCLPHRSKHHASTVGLTEANTMHQLLASQKQTPCTN</sequence>
<keyword evidence="3" id="KW-1185">Reference proteome</keyword>
<reference evidence="2" key="2">
    <citation type="submission" date="2020-11" db="EMBL/GenBank/DDBJ databases">
        <authorList>
            <person name="McCartney M.A."/>
            <person name="Auch B."/>
            <person name="Kono T."/>
            <person name="Mallez S."/>
            <person name="Becker A."/>
            <person name="Gohl D.M."/>
            <person name="Silverstein K.A.T."/>
            <person name="Koren S."/>
            <person name="Bechman K.B."/>
            <person name="Herman A."/>
            <person name="Abrahante J.E."/>
            <person name="Garbe J."/>
        </authorList>
    </citation>
    <scope>NUCLEOTIDE SEQUENCE</scope>
    <source>
        <strain evidence="2">Duluth1</strain>
        <tissue evidence="2">Whole animal</tissue>
    </source>
</reference>
<evidence type="ECO:0000256" key="1">
    <source>
        <dbReference type="SAM" id="MobiDB-lite"/>
    </source>
</evidence>
<evidence type="ECO:0000313" key="2">
    <source>
        <dbReference type="EMBL" id="KAH3808220.1"/>
    </source>
</evidence>
<evidence type="ECO:0000313" key="3">
    <source>
        <dbReference type="Proteomes" id="UP000828390"/>
    </source>
</evidence>
<feature type="compositionally biased region" description="Polar residues" evidence="1">
    <location>
        <begin position="1"/>
        <end position="14"/>
    </location>
</feature>
<proteinExistence type="predicted"/>
<dbReference type="Proteomes" id="UP000828390">
    <property type="component" value="Unassembled WGS sequence"/>
</dbReference>
<gene>
    <name evidence="2" type="ORF">DPMN_136573</name>
</gene>
<dbReference type="AlphaFoldDB" id="A0A9D4JDW9"/>
<reference evidence="2" key="1">
    <citation type="journal article" date="2019" name="bioRxiv">
        <title>The Genome of the Zebra Mussel, Dreissena polymorpha: A Resource for Invasive Species Research.</title>
        <authorList>
            <person name="McCartney M.A."/>
            <person name="Auch B."/>
            <person name="Kono T."/>
            <person name="Mallez S."/>
            <person name="Zhang Y."/>
            <person name="Obille A."/>
            <person name="Becker A."/>
            <person name="Abrahante J.E."/>
            <person name="Garbe J."/>
            <person name="Badalamenti J.P."/>
            <person name="Herman A."/>
            <person name="Mangelson H."/>
            <person name="Liachko I."/>
            <person name="Sullivan S."/>
            <person name="Sone E.D."/>
            <person name="Koren S."/>
            <person name="Silverstein K.A.T."/>
            <person name="Beckman K.B."/>
            <person name="Gohl D.M."/>
        </authorList>
    </citation>
    <scope>NUCLEOTIDE SEQUENCE</scope>
    <source>
        <strain evidence="2">Duluth1</strain>
        <tissue evidence="2">Whole animal</tissue>
    </source>
</reference>
<accession>A0A9D4JDW9</accession>
<organism evidence="2 3">
    <name type="scientific">Dreissena polymorpha</name>
    <name type="common">Zebra mussel</name>
    <name type="synonym">Mytilus polymorpha</name>
    <dbReference type="NCBI Taxonomy" id="45954"/>
    <lineage>
        <taxon>Eukaryota</taxon>
        <taxon>Metazoa</taxon>
        <taxon>Spiralia</taxon>
        <taxon>Lophotrochozoa</taxon>
        <taxon>Mollusca</taxon>
        <taxon>Bivalvia</taxon>
        <taxon>Autobranchia</taxon>
        <taxon>Heteroconchia</taxon>
        <taxon>Euheterodonta</taxon>
        <taxon>Imparidentia</taxon>
        <taxon>Neoheterodontei</taxon>
        <taxon>Myida</taxon>
        <taxon>Dreissenoidea</taxon>
        <taxon>Dreissenidae</taxon>
        <taxon>Dreissena</taxon>
    </lineage>
</organism>
<name>A0A9D4JDW9_DREPO</name>
<protein>
    <submittedName>
        <fullName evidence="2">Uncharacterized protein</fullName>
    </submittedName>
</protein>
<dbReference type="EMBL" id="JAIWYP010000006">
    <property type="protein sequence ID" value="KAH3808220.1"/>
    <property type="molecule type" value="Genomic_DNA"/>
</dbReference>